<dbReference type="EMBL" id="NKHU02000253">
    <property type="protein sequence ID" value="RHZ46387.1"/>
    <property type="molecule type" value="Genomic_DNA"/>
</dbReference>
<dbReference type="RefSeq" id="XP_026611117.1">
    <property type="nucleotide sequence ID" value="XM_026757896.1"/>
</dbReference>
<comment type="caution">
    <text evidence="2">The sequence shown here is derived from an EMBL/GenBank/DDBJ whole genome shotgun (WGS) entry which is preliminary data.</text>
</comment>
<accession>A0A397G706</accession>
<gene>
    <name evidence="2" type="ORF">CDV56_104277</name>
</gene>
<keyword evidence="3" id="KW-1185">Reference proteome</keyword>
<sequence>MSWRPTASPPTRTLAVKTLRYGVVGQFSTIKYSSIADGVVLLTVMSFTGAEMDTHRNGGLFTAPRPRPRSDMSQVADEDRAIPKDN</sequence>
<dbReference type="VEuPathDB" id="FungiDB:CDV56_104277"/>
<feature type="region of interest" description="Disordered" evidence="1">
    <location>
        <begin position="55"/>
        <end position="86"/>
    </location>
</feature>
<dbReference type="Proteomes" id="UP000215305">
    <property type="component" value="Unassembled WGS sequence"/>
</dbReference>
<evidence type="ECO:0000313" key="2">
    <source>
        <dbReference type="EMBL" id="RHZ46387.1"/>
    </source>
</evidence>
<proteinExistence type="predicted"/>
<evidence type="ECO:0000313" key="3">
    <source>
        <dbReference type="Proteomes" id="UP000215305"/>
    </source>
</evidence>
<dbReference type="AlphaFoldDB" id="A0A397G706"/>
<protein>
    <submittedName>
        <fullName evidence="2">Uncharacterized protein</fullName>
    </submittedName>
</protein>
<organism evidence="2 3">
    <name type="scientific">Aspergillus thermomutatus</name>
    <name type="common">Neosartorya pseudofischeri</name>
    <dbReference type="NCBI Taxonomy" id="41047"/>
    <lineage>
        <taxon>Eukaryota</taxon>
        <taxon>Fungi</taxon>
        <taxon>Dikarya</taxon>
        <taxon>Ascomycota</taxon>
        <taxon>Pezizomycotina</taxon>
        <taxon>Eurotiomycetes</taxon>
        <taxon>Eurotiomycetidae</taxon>
        <taxon>Eurotiales</taxon>
        <taxon>Aspergillaceae</taxon>
        <taxon>Aspergillus</taxon>
        <taxon>Aspergillus subgen. Fumigati</taxon>
    </lineage>
</organism>
<reference evidence="2" key="1">
    <citation type="submission" date="2018-08" db="EMBL/GenBank/DDBJ databases">
        <title>Draft genome sequence of azole-resistant Aspergillus thermomutatus (Neosartorya pseudofischeri) strain HMR AF 39, isolated from a human nasal aspirate.</title>
        <authorList>
            <person name="Parent-Michaud M."/>
            <person name="Dufresne P.J."/>
            <person name="Fournier E."/>
            <person name="Martineau C."/>
            <person name="Moreira S."/>
            <person name="Perkins V."/>
            <person name="De Repentigny L."/>
            <person name="Dufresne S.F."/>
        </authorList>
    </citation>
    <scope>NUCLEOTIDE SEQUENCE [LARGE SCALE GENOMIC DNA]</scope>
    <source>
        <strain evidence="2">HMR AF 39</strain>
    </source>
</reference>
<feature type="compositionally biased region" description="Basic and acidic residues" evidence="1">
    <location>
        <begin position="77"/>
        <end position="86"/>
    </location>
</feature>
<dbReference type="GeneID" id="38126251"/>
<name>A0A397G706_ASPTH</name>
<evidence type="ECO:0000256" key="1">
    <source>
        <dbReference type="SAM" id="MobiDB-lite"/>
    </source>
</evidence>